<dbReference type="Proteomes" id="UP000186156">
    <property type="component" value="Unassembled WGS sequence"/>
</dbReference>
<evidence type="ECO:0008006" key="3">
    <source>
        <dbReference type="Google" id="ProtNLM"/>
    </source>
</evidence>
<dbReference type="STRING" id="252246.SAMN05421799_1291"/>
<keyword evidence="2" id="KW-1185">Reference proteome</keyword>
<dbReference type="AlphaFoldDB" id="A0A1N7PY89"/>
<accession>A0A1N7PY89</accession>
<evidence type="ECO:0000313" key="2">
    <source>
        <dbReference type="Proteomes" id="UP000186156"/>
    </source>
</evidence>
<evidence type="ECO:0000313" key="1">
    <source>
        <dbReference type="EMBL" id="SIT15551.1"/>
    </source>
</evidence>
<dbReference type="OrthoDB" id="1097360at2"/>
<proteinExistence type="predicted"/>
<dbReference type="EMBL" id="FTOO01000029">
    <property type="protein sequence ID" value="SIT15551.1"/>
    <property type="molecule type" value="Genomic_DNA"/>
</dbReference>
<dbReference type="RefSeq" id="WP_076349323.1">
    <property type="nucleotide sequence ID" value="NZ_FTOO01000029.1"/>
</dbReference>
<gene>
    <name evidence="1" type="ORF">SAMN05421799_1291</name>
</gene>
<protein>
    <recommendedName>
        <fullName evidence="3">Transposase</fullName>
    </recommendedName>
</protein>
<organism evidence="1 2">
    <name type="scientific">Alicyclobacillus vulcanalis</name>
    <dbReference type="NCBI Taxonomy" id="252246"/>
    <lineage>
        <taxon>Bacteria</taxon>
        <taxon>Bacillati</taxon>
        <taxon>Bacillota</taxon>
        <taxon>Bacilli</taxon>
        <taxon>Bacillales</taxon>
        <taxon>Alicyclobacillaceae</taxon>
        <taxon>Alicyclobacillus</taxon>
    </lineage>
</organism>
<reference evidence="2" key="1">
    <citation type="submission" date="2017-01" db="EMBL/GenBank/DDBJ databases">
        <authorList>
            <person name="Varghese N."/>
            <person name="Submissions S."/>
        </authorList>
    </citation>
    <scope>NUCLEOTIDE SEQUENCE [LARGE SCALE GENOMIC DNA]</scope>
    <source>
        <strain evidence="2">DSM 16176</strain>
    </source>
</reference>
<sequence length="61" mass="7135">MTDLLRELEREFEEKGIHKGELLKAREIAYRLLHKGSSVQEVVDITGFSVEDVEEIRQNLH</sequence>
<name>A0A1N7PY89_9BACL</name>